<evidence type="ECO:0000259" key="8">
    <source>
        <dbReference type="PROSITE" id="PS50109"/>
    </source>
</evidence>
<dbReference type="PROSITE" id="PS50113">
    <property type="entry name" value="PAC"/>
    <property type="match status" value="2"/>
</dbReference>
<feature type="transmembrane region" description="Helical" evidence="7">
    <location>
        <begin position="12"/>
        <end position="33"/>
    </location>
</feature>
<evidence type="ECO:0000313" key="13">
    <source>
        <dbReference type="EMBL" id="MCV2370274.1"/>
    </source>
</evidence>
<evidence type="ECO:0000259" key="11">
    <source>
        <dbReference type="PROSITE" id="PS50113"/>
    </source>
</evidence>
<dbReference type="SUPFAM" id="SSF47226">
    <property type="entry name" value="Histidine-containing phosphotransfer domain, HPT domain"/>
    <property type="match status" value="1"/>
</dbReference>
<dbReference type="Pfam" id="PF08447">
    <property type="entry name" value="PAS_3"/>
    <property type="match status" value="1"/>
</dbReference>
<dbReference type="SMART" id="SM00086">
    <property type="entry name" value="PAC"/>
    <property type="match status" value="2"/>
</dbReference>
<dbReference type="InterPro" id="IPR036097">
    <property type="entry name" value="HisK_dim/P_sf"/>
</dbReference>
<dbReference type="RefSeq" id="WP_263572866.1">
    <property type="nucleotide sequence ID" value="NZ_JAJIRN010000009.1"/>
</dbReference>
<dbReference type="Gene3D" id="3.30.450.20">
    <property type="entry name" value="PAS domain"/>
    <property type="match status" value="3"/>
</dbReference>
<dbReference type="CDD" id="cd00082">
    <property type="entry name" value="HisKA"/>
    <property type="match status" value="1"/>
</dbReference>
<dbReference type="CDD" id="cd00130">
    <property type="entry name" value="PAS"/>
    <property type="match status" value="1"/>
</dbReference>
<dbReference type="Pfam" id="PF13426">
    <property type="entry name" value="PAS_9"/>
    <property type="match status" value="1"/>
</dbReference>
<dbReference type="InterPro" id="IPR036641">
    <property type="entry name" value="HPT_dom_sf"/>
</dbReference>
<dbReference type="PROSITE" id="PS50110">
    <property type="entry name" value="RESPONSE_REGULATORY"/>
    <property type="match status" value="1"/>
</dbReference>
<evidence type="ECO:0000259" key="12">
    <source>
        <dbReference type="PROSITE" id="PS50894"/>
    </source>
</evidence>
<keyword evidence="7" id="KW-0812">Transmembrane</keyword>
<feature type="domain" description="PAC" evidence="11">
    <location>
        <begin position="446"/>
        <end position="499"/>
    </location>
</feature>
<dbReference type="InterPro" id="IPR036890">
    <property type="entry name" value="HATPase_C_sf"/>
</dbReference>
<dbReference type="SMART" id="SM00091">
    <property type="entry name" value="PAS"/>
    <property type="match status" value="2"/>
</dbReference>
<evidence type="ECO:0000256" key="4">
    <source>
        <dbReference type="ARBA" id="ARBA00023012"/>
    </source>
</evidence>
<name>A0ABT2YJN4_9BURK</name>
<dbReference type="Gene3D" id="6.10.340.10">
    <property type="match status" value="1"/>
</dbReference>
<dbReference type="InterPro" id="IPR013655">
    <property type="entry name" value="PAS_fold_3"/>
</dbReference>
<feature type="modified residue" description="4-aspartylphosphate" evidence="6">
    <location>
        <position position="954"/>
    </location>
</feature>
<evidence type="ECO:0000259" key="9">
    <source>
        <dbReference type="PROSITE" id="PS50110"/>
    </source>
</evidence>
<keyword evidence="4" id="KW-0902">Two-component regulatory system</keyword>
<feature type="transmembrane region" description="Helical" evidence="7">
    <location>
        <begin position="292"/>
        <end position="311"/>
    </location>
</feature>
<dbReference type="InterPro" id="IPR000700">
    <property type="entry name" value="PAS-assoc_C"/>
</dbReference>
<dbReference type="SMART" id="SM00388">
    <property type="entry name" value="HisKA"/>
    <property type="match status" value="1"/>
</dbReference>
<dbReference type="PRINTS" id="PR00344">
    <property type="entry name" value="BCTRLSENSOR"/>
</dbReference>
<dbReference type="InterPro" id="IPR011006">
    <property type="entry name" value="CheY-like_superfamily"/>
</dbReference>
<dbReference type="InterPro" id="IPR003661">
    <property type="entry name" value="HisK_dim/P_dom"/>
</dbReference>
<dbReference type="SUPFAM" id="SSF55785">
    <property type="entry name" value="PYP-like sensor domain (PAS domain)"/>
    <property type="match status" value="2"/>
</dbReference>
<evidence type="ECO:0000256" key="2">
    <source>
        <dbReference type="ARBA" id="ARBA00012438"/>
    </source>
</evidence>
<dbReference type="SMART" id="SM00387">
    <property type="entry name" value="HATPase_c"/>
    <property type="match status" value="1"/>
</dbReference>
<evidence type="ECO:0000256" key="5">
    <source>
        <dbReference type="PROSITE-ProRule" id="PRU00110"/>
    </source>
</evidence>
<dbReference type="NCBIfam" id="TIGR00229">
    <property type="entry name" value="sensory_box"/>
    <property type="match status" value="2"/>
</dbReference>
<dbReference type="CDD" id="cd17546">
    <property type="entry name" value="REC_hyHK_CKI1_RcsC-like"/>
    <property type="match status" value="1"/>
</dbReference>
<feature type="domain" description="Response regulatory" evidence="9">
    <location>
        <begin position="904"/>
        <end position="1021"/>
    </location>
</feature>
<dbReference type="InterPro" id="IPR004358">
    <property type="entry name" value="Sig_transdc_His_kin-like_C"/>
</dbReference>
<dbReference type="InterPro" id="IPR001789">
    <property type="entry name" value="Sig_transdc_resp-reg_receiver"/>
</dbReference>
<evidence type="ECO:0000313" key="14">
    <source>
        <dbReference type="Proteomes" id="UP001209701"/>
    </source>
</evidence>
<dbReference type="InterPro" id="IPR005467">
    <property type="entry name" value="His_kinase_dom"/>
</dbReference>
<dbReference type="Gene3D" id="3.40.50.2300">
    <property type="match status" value="1"/>
</dbReference>
<organism evidence="13 14">
    <name type="scientific">Roseateles oligotrophus</name>
    <dbReference type="NCBI Taxonomy" id="1769250"/>
    <lineage>
        <taxon>Bacteria</taxon>
        <taxon>Pseudomonadati</taxon>
        <taxon>Pseudomonadota</taxon>
        <taxon>Betaproteobacteria</taxon>
        <taxon>Burkholderiales</taxon>
        <taxon>Sphaerotilaceae</taxon>
        <taxon>Roseateles</taxon>
    </lineage>
</organism>
<keyword evidence="7" id="KW-0472">Membrane</keyword>
<feature type="domain" description="PAC" evidence="11">
    <location>
        <begin position="589"/>
        <end position="641"/>
    </location>
</feature>
<dbReference type="EC" id="2.7.13.3" evidence="2"/>
<accession>A0ABT2YJN4</accession>
<feature type="modified residue" description="Phosphohistidine" evidence="5">
    <location>
        <position position="1109"/>
    </location>
</feature>
<dbReference type="PROSITE" id="PS50109">
    <property type="entry name" value="HIS_KIN"/>
    <property type="match status" value="1"/>
</dbReference>
<evidence type="ECO:0000259" key="10">
    <source>
        <dbReference type="PROSITE" id="PS50112"/>
    </source>
</evidence>
<dbReference type="InterPro" id="IPR003594">
    <property type="entry name" value="HATPase_dom"/>
</dbReference>
<comment type="catalytic activity">
    <reaction evidence="1">
        <text>ATP + protein L-histidine = ADP + protein N-phospho-L-histidine.</text>
        <dbReference type="EC" id="2.7.13.3"/>
    </reaction>
</comment>
<dbReference type="InterPro" id="IPR000014">
    <property type="entry name" value="PAS"/>
</dbReference>
<dbReference type="SUPFAM" id="SSF47384">
    <property type="entry name" value="Homodimeric domain of signal transducing histidine kinase"/>
    <property type="match status" value="1"/>
</dbReference>
<evidence type="ECO:0000256" key="6">
    <source>
        <dbReference type="PROSITE-ProRule" id="PRU00169"/>
    </source>
</evidence>
<evidence type="ECO:0000256" key="1">
    <source>
        <dbReference type="ARBA" id="ARBA00000085"/>
    </source>
</evidence>
<dbReference type="InterPro" id="IPR035965">
    <property type="entry name" value="PAS-like_dom_sf"/>
</dbReference>
<dbReference type="Proteomes" id="UP001209701">
    <property type="component" value="Unassembled WGS sequence"/>
</dbReference>
<evidence type="ECO:0000256" key="7">
    <source>
        <dbReference type="SAM" id="Phobius"/>
    </source>
</evidence>
<dbReference type="Gene3D" id="1.20.120.160">
    <property type="entry name" value="HPT domain"/>
    <property type="match status" value="1"/>
</dbReference>
<keyword evidence="14" id="KW-1185">Reference proteome</keyword>
<dbReference type="Gene3D" id="3.30.565.10">
    <property type="entry name" value="Histidine kinase-like ATPase, C-terminal domain"/>
    <property type="match status" value="1"/>
</dbReference>
<dbReference type="EMBL" id="JAJIRN010000009">
    <property type="protein sequence ID" value="MCV2370274.1"/>
    <property type="molecule type" value="Genomic_DNA"/>
</dbReference>
<dbReference type="Pfam" id="PF00512">
    <property type="entry name" value="HisKA"/>
    <property type="match status" value="1"/>
</dbReference>
<feature type="domain" description="Histidine kinase" evidence="8">
    <location>
        <begin position="659"/>
        <end position="881"/>
    </location>
</feature>
<evidence type="ECO:0000256" key="3">
    <source>
        <dbReference type="ARBA" id="ARBA00022553"/>
    </source>
</evidence>
<dbReference type="Gene3D" id="1.10.287.130">
    <property type="match status" value="1"/>
</dbReference>
<dbReference type="CDD" id="cd18774">
    <property type="entry name" value="PDC2_HK_sensor"/>
    <property type="match status" value="1"/>
</dbReference>
<feature type="domain" description="HPt" evidence="12">
    <location>
        <begin position="1070"/>
        <end position="1172"/>
    </location>
</feature>
<dbReference type="Pfam" id="PF02518">
    <property type="entry name" value="HATPase_c"/>
    <property type="match status" value="1"/>
</dbReference>
<proteinExistence type="predicted"/>
<comment type="caution">
    <text evidence="13">The sequence shown here is derived from an EMBL/GenBank/DDBJ whole genome shotgun (WGS) entry which is preliminary data.</text>
</comment>
<dbReference type="PROSITE" id="PS50112">
    <property type="entry name" value="PAS"/>
    <property type="match status" value="1"/>
</dbReference>
<sequence>MLKTFFRSNALTLRVTLGGLAILLAGLWSLAWFAHRLINQDAMAALSAQQLSTAAMIAANIDDDYQLRQNVLAKIAGTIAAELPQGPAAVVAFLDQRTMLHDLFSGGVLVLDAEGAVIGDSKHADWAGQNFSAMDEIGRAMRDGLPVVGRPIARPTQAATGISITQPIRNQTGRAIGAITGMSDLFAANFLRSLSSQQYGNSGGYQLVDRRRHQSIALPNASPAQARLPAPSVSPVLDQFISGVGGSGIFVNSAGVEVLASAKPLANPNWVVIAWLPTEEAFAPLHLMQRRIVRASMLLSLLACGMILWLLRRQLRPLQQAVAQLDRTVAAPVSPAPLLLEGDDEVGRVAAAFNRQLALLRQKDADLQRSEFRWRFAIEGSGAGLWDWDLRSGRVFFSPRLLEMLGLPAEPAERDEAEWEALLHPDDWASTSAHLLDYQQGRCPIYLAEQRLRCADGSYKPCFNRGLAAERDGSGRPLRMIGTYSDLSEQKAHESRLRDLLRFEDSILQVAPYAIIAVGPDGLISHFNGGAEQMLGYRADEVIGQHDLTLLHDPLELAAAGQAQASEVGSAPQRAIEPLVAASRQGGVHQREWTLRRKDGSQLAVLVSSVQLRADDGREAGFLGLAVDITQSKAAAQQLELALQRAEAATRAKSNFLAHMSHEIRTPMNAILGSASLLELDGLTPGQLGHLQVMRHSGRLLLALLDDVLDFSKIEAGHLLFVMQPFAPSKLFEDLAGVVAVMAAGKALEINFELADDLPPLLVGDARRLEQILNNLLGNAVKFTAQGAISLRVQCQQQVAGQVRLQFEVIDTGIGIAADQIEAIFEAFEQAEGGATTQRFGGTGLGLTICRQLVEMMGGSIGVESVEGQGSRFHFTALFALPVADAQARSSAAAPDIGRLQGRRVLMVEDNAFNRDVLEAMLHRFGIEVDVAVDGPDGLECFEVGCPYDAVLMDLHMPGLDGFECSRRIRLLPMGEAVPIIAITANVLAGTAQDCLAAGMNAVLNKPVEPHLLSQTLLDWMANGPVGPGVIEADEGEEQAEAAPPAAADRLPDALPGIDAERASVWSNGSARILADMLTRVLADCAGEPARIARCMAAGDPSGAARICHDLSGMAAAVGASSLCAAARQLHGELRAGRVDSSLARGALADIEAEFPLLRLSQRLLQQQVEAA</sequence>
<dbReference type="InterPro" id="IPR008207">
    <property type="entry name" value="Sig_transdc_His_kin_Hpt_dom"/>
</dbReference>
<dbReference type="CDD" id="cd16922">
    <property type="entry name" value="HATPase_EvgS-ArcB-TorS-like"/>
    <property type="match status" value="1"/>
</dbReference>
<dbReference type="SUPFAM" id="SSF55874">
    <property type="entry name" value="ATPase domain of HSP90 chaperone/DNA topoisomerase II/histidine kinase"/>
    <property type="match status" value="1"/>
</dbReference>
<gene>
    <name evidence="13" type="ORF">LNV07_19520</name>
</gene>
<dbReference type="PANTHER" id="PTHR45339">
    <property type="entry name" value="HYBRID SIGNAL TRANSDUCTION HISTIDINE KINASE J"/>
    <property type="match status" value="1"/>
</dbReference>
<keyword evidence="7" id="KW-1133">Transmembrane helix</keyword>
<dbReference type="SUPFAM" id="SSF52172">
    <property type="entry name" value="CheY-like"/>
    <property type="match status" value="1"/>
</dbReference>
<feature type="domain" description="PAS" evidence="10">
    <location>
        <begin position="507"/>
        <end position="554"/>
    </location>
</feature>
<keyword evidence="3 6" id="KW-0597">Phosphoprotein</keyword>
<protein>
    <recommendedName>
        <fullName evidence="2">histidine kinase</fullName>
        <ecNumber evidence="2">2.7.13.3</ecNumber>
    </recommendedName>
</protein>
<dbReference type="InterPro" id="IPR001610">
    <property type="entry name" value="PAC"/>
</dbReference>
<dbReference type="PROSITE" id="PS50894">
    <property type="entry name" value="HPT"/>
    <property type="match status" value="1"/>
</dbReference>
<reference evidence="13 14" key="1">
    <citation type="submission" date="2021-11" db="EMBL/GenBank/DDBJ databases">
        <authorList>
            <person name="Liang Q."/>
            <person name="Mou H."/>
            <person name="Liu Z."/>
        </authorList>
    </citation>
    <scope>NUCLEOTIDE SEQUENCE [LARGE SCALE GENOMIC DNA]</scope>
    <source>
        <strain evidence="13 14">CHU3</strain>
    </source>
</reference>
<dbReference type="SMART" id="SM00448">
    <property type="entry name" value="REC"/>
    <property type="match status" value="1"/>
</dbReference>
<dbReference type="Pfam" id="PF00072">
    <property type="entry name" value="Response_reg"/>
    <property type="match status" value="1"/>
</dbReference>
<dbReference type="PANTHER" id="PTHR45339:SF5">
    <property type="entry name" value="HISTIDINE KINASE"/>
    <property type="match status" value="1"/>
</dbReference>